<feature type="domain" description="SAC" evidence="2">
    <location>
        <begin position="94"/>
        <end position="483"/>
    </location>
</feature>
<feature type="transmembrane region" description="Helical" evidence="1">
    <location>
        <begin position="643"/>
        <end position="663"/>
    </location>
</feature>
<keyword evidence="4" id="KW-1185">Reference proteome</keyword>
<dbReference type="PANTHER" id="PTHR45662:SF2">
    <property type="entry name" value="PHOSPHATIDYLINOSITOL-3-PHOSPHATASE SAC1"/>
    <property type="match status" value="1"/>
</dbReference>
<organism evidence="3 4">
    <name type="scientific">Blyttiomyces helicus</name>
    <dbReference type="NCBI Taxonomy" id="388810"/>
    <lineage>
        <taxon>Eukaryota</taxon>
        <taxon>Fungi</taxon>
        <taxon>Fungi incertae sedis</taxon>
        <taxon>Chytridiomycota</taxon>
        <taxon>Chytridiomycota incertae sedis</taxon>
        <taxon>Chytridiomycetes</taxon>
        <taxon>Chytridiomycetes incertae sedis</taxon>
        <taxon>Blyttiomyces</taxon>
    </lineage>
</organism>
<dbReference type="Pfam" id="PF02383">
    <property type="entry name" value="Syja_N"/>
    <property type="match status" value="1"/>
</dbReference>
<reference evidence="4" key="1">
    <citation type="journal article" date="2018" name="Nat. Microbiol.">
        <title>Leveraging single-cell genomics to expand the fungal tree of life.</title>
        <authorList>
            <person name="Ahrendt S.R."/>
            <person name="Quandt C.A."/>
            <person name="Ciobanu D."/>
            <person name="Clum A."/>
            <person name="Salamov A."/>
            <person name="Andreopoulos B."/>
            <person name="Cheng J.F."/>
            <person name="Woyke T."/>
            <person name="Pelin A."/>
            <person name="Henrissat B."/>
            <person name="Reynolds N.K."/>
            <person name="Benny G.L."/>
            <person name="Smith M.E."/>
            <person name="James T.Y."/>
            <person name="Grigoriev I.V."/>
        </authorList>
    </citation>
    <scope>NUCLEOTIDE SEQUENCE [LARGE SCALE GENOMIC DNA]</scope>
</reference>
<evidence type="ECO:0000313" key="3">
    <source>
        <dbReference type="EMBL" id="RKO91317.1"/>
    </source>
</evidence>
<dbReference type="GO" id="GO:0046856">
    <property type="term" value="P:phosphatidylinositol dephosphorylation"/>
    <property type="evidence" value="ECO:0007669"/>
    <property type="project" value="TreeGrafter"/>
</dbReference>
<dbReference type="OrthoDB" id="405996at2759"/>
<dbReference type="PROSITE" id="PS50275">
    <property type="entry name" value="SAC"/>
    <property type="match status" value="1"/>
</dbReference>
<keyword evidence="1" id="KW-0472">Membrane</keyword>
<dbReference type="AlphaFoldDB" id="A0A4V1IRU9"/>
<evidence type="ECO:0000259" key="2">
    <source>
        <dbReference type="PROSITE" id="PS50275"/>
    </source>
</evidence>
<keyword evidence="1" id="KW-0812">Transmembrane</keyword>
<evidence type="ECO:0000313" key="4">
    <source>
        <dbReference type="Proteomes" id="UP000269721"/>
    </source>
</evidence>
<keyword evidence="1" id="KW-1133">Transmembrane helix</keyword>
<dbReference type="PANTHER" id="PTHR45662">
    <property type="entry name" value="PHOSPHATIDYLINOSITIDE PHOSPHATASE SAC1"/>
    <property type="match status" value="1"/>
</dbReference>
<dbReference type="InterPro" id="IPR002013">
    <property type="entry name" value="SAC_dom"/>
</dbReference>
<dbReference type="GO" id="GO:0043812">
    <property type="term" value="F:phosphatidylinositol-4-phosphate phosphatase activity"/>
    <property type="evidence" value="ECO:0007669"/>
    <property type="project" value="TreeGrafter"/>
</dbReference>
<protein>
    <submittedName>
        <fullName evidence="3">SacI homology domain-containing protein</fullName>
    </submittedName>
</protein>
<proteinExistence type="predicted"/>
<dbReference type="Proteomes" id="UP000269721">
    <property type="component" value="Unassembled WGS sequence"/>
</dbReference>
<name>A0A4V1IRU9_9FUNG</name>
<evidence type="ECO:0000256" key="1">
    <source>
        <dbReference type="SAM" id="Phobius"/>
    </source>
</evidence>
<sequence length="688" mass="75544">MNTAARHALAAAGDITASWEVFGVFGVVEFAFAKYLIVATERSLAATVQSHKIWRVTKGAAIPIGTSGTTDLIKSGDDETVAKYALDQDLVNSITSIVNSGFLYFSTSYDITHSIQHNHLKSTNSAKATIIDDRYCFNEAMSAPIRALGEAAAPWAFKVICGFAGSIDITADLATSAQGTDLVPRAYTVTLISRLNHRRVGTRYVRRGLDFNGNAANNVEMEQIVFATDFQRHRGISAFVQVRGSLPAVWGQELDLSYRPELLIADINKPLVWGSVKKHYDDLRAQYIAEKSYHEGPDLGKVICVNLLDDTGFEERLTRLYELTVSRAADPKITYEEFPVSKMCRKMNYRNMDILLERMRNRLVGNGWFVAEGAVGAPATPLLVARLQTGLARVSCLDSLDRTNLTCSIFARYILPYQVQAASPDLPVVTVLPLSPPTTSFSAPVTDISDPVAATRTALDPSVRALTNLWADSGDAVSLLYAGTRALKADVTRTGKRQLFKGSFDDGLNSLTRYYLNNFVDGRRQDAYDLWTGKTTSKQLHELAQTAGAQQAKRLRAPFIAKGRGVVGRILPGFIVDRVEPLLQAATEYARPSPPAVADGTTALHLKGKGPSRHMDAHGHPSSVVGLVLSAIKIYAPERVTSALEFLVAMVVFFYILVVARIFKINGQNVVDRPRLSEEYERIHELLD</sequence>
<dbReference type="EMBL" id="KZ995122">
    <property type="protein sequence ID" value="RKO91317.1"/>
    <property type="molecule type" value="Genomic_DNA"/>
</dbReference>
<gene>
    <name evidence="3" type="ORF">BDK51DRAFT_24450</name>
</gene>
<dbReference type="GO" id="GO:0005783">
    <property type="term" value="C:endoplasmic reticulum"/>
    <property type="evidence" value="ECO:0007669"/>
    <property type="project" value="TreeGrafter"/>
</dbReference>
<accession>A0A4V1IRU9</accession>